<dbReference type="PROSITE" id="PS51257">
    <property type="entry name" value="PROKAR_LIPOPROTEIN"/>
    <property type="match status" value="1"/>
</dbReference>
<proteinExistence type="predicted"/>
<feature type="chain" id="PRO_5047190044" description="DUF4189 domain-containing protein" evidence="1">
    <location>
        <begin position="29"/>
        <end position="236"/>
    </location>
</feature>
<accession>A0ABX1E9U3</accession>
<feature type="signal peptide" evidence="1">
    <location>
        <begin position="1"/>
        <end position="28"/>
    </location>
</feature>
<dbReference type="Proteomes" id="UP000787635">
    <property type="component" value="Unassembled WGS sequence"/>
</dbReference>
<name>A0ABX1E9U3_9PROT</name>
<keyword evidence="1" id="KW-0732">Signal</keyword>
<gene>
    <name evidence="2" type="ORF">HEQ75_24095</name>
</gene>
<comment type="caution">
    <text evidence="2">The sequence shown here is derived from an EMBL/GenBank/DDBJ whole genome shotgun (WGS) entry which is preliminary data.</text>
</comment>
<evidence type="ECO:0000313" key="2">
    <source>
        <dbReference type="EMBL" id="NKC33961.1"/>
    </source>
</evidence>
<keyword evidence="3" id="KW-1185">Reference proteome</keyword>
<evidence type="ECO:0000256" key="1">
    <source>
        <dbReference type="SAM" id="SignalP"/>
    </source>
</evidence>
<evidence type="ECO:0008006" key="4">
    <source>
        <dbReference type="Google" id="ProtNLM"/>
    </source>
</evidence>
<reference evidence="2 3" key="1">
    <citation type="submission" date="2020-03" db="EMBL/GenBank/DDBJ databases">
        <title>Roseomonas selenitidurans sp. nov. isolated from urban soil.</title>
        <authorList>
            <person name="Liu H."/>
        </authorList>
    </citation>
    <scope>NUCLEOTIDE SEQUENCE [LARGE SCALE GENOMIC DNA]</scope>
    <source>
        <strain evidence="2 3">BU-1</strain>
    </source>
</reference>
<protein>
    <recommendedName>
        <fullName evidence="4">DUF4189 domain-containing protein</fullName>
    </recommendedName>
</protein>
<dbReference type="RefSeq" id="WP_168034678.1">
    <property type="nucleotide sequence ID" value="NZ_JAAVNE010000060.1"/>
</dbReference>
<sequence>MRVPTSIGALCGAVIACVFAVATLPAQAGQPPGDRRPHPEAEQFCRAQCLSLARERLAAARPQAAQACTIRCAASADFAARQRAGEAAARGQGVALRNRAGAVIQPRMAALARPASAPRPVAVSVVYAAPAPSGAHGLVTAVADRSLAHSQAQQRCGGQACRLLGEAAAACGAAVQGVRRSPWALVITSDPSSYVVASVSAGFGASRAEAERAAMAECRARGQGLHCRVIAASCAG</sequence>
<organism evidence="2 3">
    <name type="scientific">Falsiroseomonas selenitidurans</name>
    <dbReference type="NCBI Taxonomy" id="2716335"/>
    <lineage>
        <taxon>Bacteria</taxon>
        <taxon>Pseudomonadati</taxon>
        <taxon>Pseudomonadota</taxon>
        <taxon>Alphaproteobacteria</taxon>
        <taxon>Acetobacterales</taxon>
        <taxon>Roseomonadaceae</taxon>
        <taxon>Falsiroseomonas</taxon>
    </lineage>
</organism>
<evidence type="ECO:0000313" key="3">
    <source>
        <dbReference type="Proteomes" id="UP000787635"/>
    </source>
</evidence>
<dbReference type="EMBL" id="JAAVNE010000060">
    <property type="protein sequence ID" value="NKC33961.1"/>
    <property type="molecule type" value="Genomic_DNA"/>
</dbReference>